<evidence type="ECO:0000313" key="2">
    <source>
        <dbReference type="Proteomes" id="UP001429580"/>
    </source>
</evidence>
<organism evidence="1 2">
    <name type="scientific">Pseudochelatococcus lubricantis</name>
    <dbReference type="NCBI Taxonomy" id="1538102"/>
    <lineage>
        <taxon>Bacteria</taxon>
        <taxon>Pseudomonadati</taxon>
        <taxon>Pseudomonadota</taxon>
        <taxon>Alphaproteobacteria</taxon>
        <taxon>Hyphomicrobiales</taxon>
        <taxon>Chelatococcaceae</taxon>
        <taxon>Pseudochelatococcus</taxon>
    </lineage>
</organism>
<dbReference type="Proteomes" id="UP001429580">
    <property type="component" value="Unassembled WGS sequence"/>
</dbReference>
<name>A0ABX0UZE4_9HYPH</name>
<gene>
    <name evidence="1" type="ORF">FHS82_002166</name>
</gene>
<dbReference type="InterPro" id="IPR024079">
    <property type="entry name" value="MetalloPept_cat_dom_sf"/>
</dbReference>
<evidence type="ECO:0000313" key="1">
    <source>
        <dbReference type="EMBL" id="NIJ58324.1"/>
    </source>
</evidence>
<sequence>MADFNLLEGSDWETKLSSSHVTYALVPESTAAGSAGYKTAEWSAYQKSRVAEALALFSAATNLTFELVEDDQNAIFRLALTDETHFTDLEPFHVPGGEDDGPGILGDGFQTDTLNDIARMAFRDFTPAPDAIAGMAELYPVAFGRASEPSGPTSQSNTVNKDAA</sequence>
<dbReference type="RefSeq" id="WP_166952268.1">
    <property type="nucleotide sequence ID" value="NZ_JAASQI010000004.1"/>
</dbReference>
<dbReference type="Gene3D" id="3.40.390.10">
    <property type="entry name" value="Collagenase (Catalytic Domain)"/>
    <property type="match status" value="1"/>
</dbReference>
<reference evidence="1 2" key="1">
    <citation type="submission" date="2020-03" db="EMBL/GenBank/DDBJ databases">
        <title>Genomic Encyclopedia of Type Strains, Phase IV (KMG-IV): sequencing the most valuable type-strain genomes for metagenomic binning, comparative biology and taxonomic classification.</title>
        <authorList>
            <person name="Goeker M."/>
        </authorList>
    </citation>
    <scope>NUCLEOTIDE SEQUENCE [LARGE SCALE GENOMIC DNA]</scope>
    <source>
        <strain evidence="1 2">DSM 103870</strain>
    </source>
</reference>
<dbReference type="EMBL" id="JAASQI010000004">
    <property type="protein sequence ID" value="NIJ58324.1"/>
    <property type="molecule type" value="Genomic_DNA"/>
</dbReference>
<dbReference type="SUPFAM" id="SSF55486">
    <property type="entry name" value="Metalloproteases ('zincins'), catalytic domain"/>
    <property type="match status" value="1"/>
</dbReference>
<keyword evidence="2" id="KW-1185">Reference proteome</keyword>
<accession>A0ABX0UZE4</accession>
<protein>
    <submittedName>
        <fullName evidence="1">Uncharacterized protein</fullName>
    </submittedName>
</protein>
<comment type="caution">
    <text evidence="1">The sequence shown here is derived from an EMBL/GenBank/DDBJ whole genome shotgun (WGS) entry which is preliminary data.</text>
</comment>
<proteinExistence type="predicted"/>